<dbReference type="CDD" id="cd07067">
    <property type="entry name" value="HP_PGM_like"/>
    <property type="match status" value="1"/>
</dbReference>
<evidence type="ECO:0000256" key="1">
    <source>
        <dbReference type="ARBA" id="ARBA00022801"/>
    </source>
</evidence>
<dbReference type="InterPro" id="IPR051695">
    <property type="entry name" value="Phosphoglycerate_Mutase"/>
</dbReference>
<proteinExistence type="predicted"/>
<feature type="compositionally biased region" description="Polar residues" evidence="2">
    <location>
        <begin position="222"/>
        <end position="231"/>
    </location>
</feature>
<dbReference type="PANTHER" id="PTHR46517:SF1">
    <property type="entry name" value="FRUCTOSE-2,6-BISPHOSPHATASE TIGAR"/>
    <property type="match status" value="1"/>
</dbReference>
<accession>A0ABR3ZUE5</accession>
<dbReference type="InterPro" id="IPR001345">
    <property type="entry name" value="PG/BPGM_mutase_AS"/>
</dbReference>
<dbReference type="InterPro" id="IPR013078">
    <property type="entry name" value="His_Pase_superF_clade-1"/>
</dbReference>
<evidence type="ECO:0000313" key="3">
    <source>
        <dbReference type="EMBL" id="KAL2037207.1"/>
    </source>
</evidence>
<reference evidence="3 4" key="1">
    <citation type="submission" date="2024-09" db="EMBL/GenBank/DDBJ databases">
        <title>Rethinking Asexuality: The Enigmatic Case of Functional Sexual Genes in Lepraria (Stereocaulaceae).</title>
        <authorList>
            <person name="Doellman M."/>
            <person name="Sun Y."/>
            <person name="Barcenas-Pena A."/>
            <person name="Lumbsch H.T."/>
            <person name="Grewe F."/>
        </authorList>
    </citation>
    <scope>NUCLEOTIDE SEQUENCE [LARGE SCALE GENOMIC DNA]</scope>
    <source>
        <strain evidence="3 4">Mercado 3170</strain>
    </source>
</reference>
<dbReference type="SUPFAM" id="SSF53254">
    <property type="entry name" value="Phosphoglycerate mutase-like"/>
    <property type="match status" value="1"/>
</dbReference>
<dbReference type="PANTHER" id="PTHR46517">
    <property type="entry name" value="FRUCTOSE-2,6-BISPHOSPHATASE TIGAR"/>
    <property type="match status" value="1"/>
</dbReference>
<gene>
    <name evidence="3" type="ORF">N7G274_010070</name>
</gene>
<protein>
    <recommendedName>
        <fullName evidence="5">Phosphoglycerate mutase-like protein</fullName>
    </recommendedName>
</protein>
<evidence type="ECO:0000313" key="4">
    <source>
        <dbReference type="Proteomes" id="UP001590950"/>
    </source>
</evidence>
<dbReference type="PROSITE" id="PS00175">
    <property type="entry name" value="PG_MUTASE"/>
    <property type="match status" value="1"/>
</dbReference>
<feature type="region of interest" description="Disordered" evidence="2">
    <location>
        <begin position="263"/>
        <end position="299"/>
    </location>
</feature>
<sequence length="299" mass="33569">MKLFLIRHGETVDNVAQLYAGVKDSALTNHGNLQAERLGKFLTKNALHFSHVFSSDLQRAHKTASAICSWANAVNGGRLKVTALKVLREQDFGFYEGKPFYARPRDSNRSGKDSHRSQHQDDPDFKDVESKESMDARMNIFLREHLVPLLRNEKREKKEAVAIVSHGIILSHLWRCFLKLLPKTSVTLSPGLYVGTGGVRPLENLGGWSNTAYLELDMQNNRPESNTAAQASRSSPRSSETRSNDTGSMPMLHEHQVIIRTVNGKEHLQGLKRTRGVGSSKYDESQKSIDSFFKKQKVG</sequence>
<dbReference type="SMART" id="SM00855">
    <property type="entry name" value="PGAM"/>
    <property type="match status" value="1"/>
</dbReference>
<dbReference type="Gene3D" id="3.40.50.1240">
    <property type="entry name" value="Phosphoglycerate mutase-like"/>
    <property type="match status" value="1"/>
</dbReference>
<comment type="caution">
    <text evidence="3">The sequence shown here is derived from an EMBL/GenBank/DDBJ whole genome shotgun (WGS) entry which is preliminary data.</text>
</comment>
<feature type="region of interest" description="Disordered" evidence="2">
    <location>
        <begin position="103"/>
        <end position="129"/>
    </location>
</feature>
<dbReference type="InterPro" id="IPR029033">
    <property type="entry name" value="His_PPase_superfam"/>
</dbReference>
<keyword evidence="1" id="KW-0378">Hydrolase</keyword>
<evidence type="ECO:0008006" key="5">
    <source>
        <dbReference type="Google" id="ProtNLM"/>
    </source>
</evidence>
<dbReference type="Proteomes" id="UP001590950">
    <property type="component" value="Unassembled WGS sequence"/>
</dbReference>
<dbReference type="EMBL" id="JBEFKJ010000043">
    <property type="protein sequence ID" value="KAL2037207.1"/>
    <property type="molecule type" value="Genomic_DNA"/>
</dbReference>
<name>A0ABR3ZUE5_9LECA</name>
<dbReference type="Pfam" id="PF00300">
    <property type="entry name" value="His_Phos_1"/>
    <property type="match status" value="1"/>
</dbReference>
<evidence type="ECO:0000256" key="2">
    <source>
        <dbReference type="SAM" id="MobiDB-lite"/>
    </source>
</evidence>
<keyword evidence="4" id="KW-1185">Reference proteome</keyword>
<feature type="region of interest" description="Disordered" evidence="2">
    <location>
        <begin position="222"/>
        <end position="251"/>
    </location>
</feature>
<organism evidence="3 4">
    <name type="scientific">Stereocaulon virgatum</name>
    <dbReference type="NCBI Taxonomy" id="373712"/>
    <lineage>
        <taxon>Eukaryota</taxon>
        <taxon>Fungi</taxon>
        <taxon>Dikarya</taxon>
        <taxon>Ascomycota</taxon>
        <taxon>Pezizomycotina</taxon>
        <taxon>Lecanoromycetes</taxon>
        <taxon>OSLEUM clade</taxon>
        <taxon>Lecanoromycetidae</taxon>
        <taxon>Lecanorales</taxon>
        <taxon>Lecanorineae</taxon>
        <taxon>Stereocaulaceae</taxon>
        <taxon>Stereocaulon</taxon>
    </lineage>
</organism>